<gene>
    <name evidence="3" type="ORF">MNBD_ALPHA08-1032</name>
</gene>
<dbReference type="InterPro" id="IPR028081">
    <property type="entry name" value="Leu-bd"/>
</dbReference>
<dbReference type="InterPro" id="IPR028082">
    <property type="entry name" value="Peripla_BP_I"/>
</dbReference>
<reference evidence="3" key="1">
    <citation type="submission" date="2018-06" db="EMBL/GenBank/DDBJ databases">
        <authorList>
            <person name="Zhirakovskaya E."/>
        </authorList>
    </citation>
    <scope>NUCLEOTIDE SEQUENCE</scope>
</reference>
<accession>A0A3B0SJ58</accession>
<dbReference type="Gene3D" id="3.40.50.2300">
    <property type="match status" value="2"/>
</dbReference>
<dbReference type="PANTHER" id="PTHR30483">
    <property type="entry name" value="LEUCINE-SPECIFIC-BINDING PROTEIN"/>
    <property type="match status" value="1"/>
</dbReference>
<dbReference type="CDD" id="cd06359">
    <property type="entry name" value="PBP1_Nba-like"/>
    <property type="match status" value="1"/>
</dbReference>
<dbReference type="SUPFAM" id="SSF53822">
    <property type="entry name" value="Periplasmic binding protein-like I"/>
    <property type="match status" value="1"/>
</dbReference>
<sequence>MYNKIISRTLAGALALGVSYSAAMAAGAVKIGVITTVTTPAAVLGKEQLLGMNLALKHLGGEMAGKKVELIVADDGFKPDIGKQAAGRLIRQDKVDFVTGIIWSHVLLAARKTILDSGTFLIGANAGHSSMAGKACNKNFFSTSWQNDTVPMALGEVLNQRGVKSLYVMAPNYAAGKDMVKGMERTFKGKVLGKDFTKWGKDAQLDFSAELAKAKASGAEALYVFYPGKAGGAFIKQYQQAGLSDKMQLFTVFTVDGISLPKFQKANMKGVMGAVDTMQWSADLDNPANKKFVADFLAENGRYPSFYAAQAYDAINLINSGVVAVKGNLKDKDGMRAAFKKANYGSVRGDYTYGNNNFPVQNFYQREVVEGADGKWVQKVTTTVFKSLVDPFAAECKM</sequence>
<evidence type="ECO:0000259" key="2">
    <source>
        <dbReference type="Pfam" id="PF13458"/>
    </source>
</evidence>
<dbReference type="EMBL" id="UOEC01000123">
    <property type="protein sequence ID" value="VAV94945.1"/>
    <property type="molecule type" value="Genomic_DNA"/>
</dbReference>
<name>A0A3B0SJ58_9ZZZZ</name>
<dbReference type="InterPro" id="IPR051010">
    <property type="entry name" value="BCAA_transport"/>
</dbReference>
<keyword evidence="1" id="KW-0732">Signal</keyword>
<dbReference type="AlphaFoldDB" id="A0A3B0SJ58"/>
<dbReference type="Pfam" id="PF13458">
    <property type="entry name" value="Peripla_BP_6"/>
    <property type="match status" value="1"/>
</dbReference>
<evidence type="ECO:0000313" key="3">
    <source>
        <dbReference type="EMBL" id="VAV94945.1"/>
    </source>
</evidence>
<proteinExistence type="predicted"/>
<feature type="domain" description="Leucine-binding protein" evidence="2">
    <location>
        <begin position="29"/>
        <end position="370"/>
    </location>
</feature>
<organism evidence="3">
    <name type="scientific">hydrothermal vent metagenome</name>
    <dbReference type="NCBI Taxonomy" id="652676"/>
    <lineage>
        <taxon>unclassified sequences</taxon>
        <taxon>metagenomes</taxon>
        <taxon>ecological metagenomes</taxon>
    </lineage>
</organism>
<protein>
    <submittedName>
        <fullName evidence="3">ABC transporter, substrate-binding protein (Cluster 4, leucine/isoleucine/valine/benzoate)</fullName>
    </submittedName>
</protein>
<evidence type="ECO:0000256" key="1">
    <source>
        <dbReference type="ARBA" id="ARBA00022729"/>
    </source>
</evidence>
<dbReference type="PANTHER" id="PTHR30483:SF6">
    <property type="entry name" value="PERIPLASMIC BINDING PROTEIN OF ABC TRANSPORTER FOR NATURAL AMINO ACIDS"/>
    <property type="match status" value="1"/>
</dbReference>